<protein>
    <recommendedName>
        <fullName evidence="3">WD repeat-containing protein 76</fullName>
    </recommendedName>
</protein>
<reference evidence="6" key="2">
    <citation type="submission" date="2020-11" db="EMBL/GenBank/DDBJ databases">
        <authorList>
            <person name="McCartney M.A."/>
            <person name="Auch B."/>
            <person name="Kono T."/>
            <person name="Mallez S."/>
            <person name="Becker A."/>
            <person name="Gohl D.M."/>
            <person name="Silverstein K.A.T."/>
            <person name="Koren S."/>
            <person name="Bechman K.B."/>
            <person name="Herman A."/>
            <person name="Abrahante J.E."/>
            <person name="Garbe J."/>
        </authorList>
    </citation>
    <scope>NUCLEOTIDE SEQUENCE</scope>
    <source>
        <strain evidence="6">Duluth1</strain>
        <tissue evidence="6">Whole animal</tissue>
    </source>
</reference>
<sequence length="441" mass="49464">MEAFDIMKRREENLRLNREFFQQLGMDEAKLGLMSAKKPKIAPSKRGLKKEPVVLPRRTSLRLQRKDPEGGDLPPEALINKMAAYAVVDEHPRPPAGPLLMTEYLESKFSSLDQEHRHLVSVISSLKPVTIEPSLADLDSYIAAMKKTRITAERVAKVVPNRIYSVTFHPSPNRVLVATGDTWGKLGILDVCSEEKLGSDGVCCYSPHSRPITCLEFPPFAPHHLYSCGYDGTLRRGDFESGVFDEVYSVPEEDDVLLRNFSFTSPHTMLVSQNTGNVALVDTRSKSTKAESTYDLNMRALRTVSVHPLQKEIFCTAGVEGTLRVWDLRKMKMKKNEPIVTLPHGKSINSAYFSPLTGKYILSTSLDDRLTIFDSSVISAEIKPSKIISHNNHTGRWLTGFRATWHPAREDVFVVGSMNRPREGGNIKAHLGFRVETSRDT</sequence>
<name>A0A9D4M6Q1_DREPO</name>
<dbReference type="GO" id="GO:0003677">
    <property type="term" value="F:DNA binding"/>
    <property type="evidence" value="ECO:0007669"/>
    <property type="project" value="TreeGrafter"/>
</dbReference>
<accession>A0A9D4M6Q1</accession>
<organism evidence="6 7">
    <name type="scientific">Dreissena polymorpha</name>
    <name type="common">Zebra mussel</name>
    <name type="synonym">Mytilus polymorpha</name>
    <dbReference type="NCBI Taxonomy" id="45954"/>
    <lineage>
        <taxon>Eukaryota</taxon>
        <taxon>Metazoa</taxon>
        <taxon>Spiralia</taxon>
        <taxon>Lophotrochozoa</taxon>
        <taxon>Mollusca</taxon>
        <taxon>Bivalvia</taxon>
        <taxon>Autobranchia</taxon>
        <taxon>Heteroconchia</taxon>
        <taxon>Euheterodonta</taxon>
        <taxon>Imparidentia</taxon>
        <taxon>Neoheterodontei</taxon>
        <taxon>Myida</taxon>
        <taxon>Dreissenoidea</taxon>
        <taxon>Dreissenidae</taxon>
        <taxon>Dreissena</taxon>
    </lineage>
</organism>
<dbReference type="GO" id="GO:0005634">
    <property type="term" value="C:nucleus"/>
    <property type="evidence" value="ECO:0007669"/>
    <property type="project" value="TreeGrafter"/>
</dbReference>
<comment type="caution">
    <text evidence="6">The sequence shown here is derived from an EMBL/GenBank/DDBJ whole genome shotgun (WGS) entry which is preliminary data.</text>
</comment>
<comment type="function">
    <text evidence="1">Specifically binds 5-hydroxymethylcytosine (5hmC), suggesting that it acts as a specific reader of 5hmC.</text>
</comment>
<evidence type="ECO:0000313" key="6">
    <source>
        <dbReference type="EMBL" id="KAH3870775.1"/>
    </source>
</evidence>
<evidence type="ECO:0000256" key="5">
    <source>
        <dbReference type="ARBA" id="ARBA00022737"/>
    </source>
</evidence>
<dbReference type="InterPro" id="IPR036322">
    <property type="entry name" value="WD40_repeat_dom_sf"/>
</dbReference>
<dbReference type="GO" id="GO:2000001">
    <property type="term" value="P:regulation of DNA damage checkpoint"/>
    <property type="evidence" value="ECO:0007669"/>
    <property type="project" value="TreeGrafter"/>
</dbReference>
<dbReference type="PANTHER" id="PTHR14773">
    <property type="entry name" value="WD REPEAT-CONTAINING PROTEIN 76"/>
    <property type="match status" value="1"/>
</dbReference>
<keyword evidence="7" id="KW-1185">Reference proteome</keyword>
<proteinExistence type="inferred from homology"/>
<dbReference type="InterPro" id="IPR001680">
    <property type="entry name" value="WD40_rpt"/>
</dbReference>
<dbReference type="SMART" id="SM00320">
    <property type="entry name" value="WD40"/>
    <property type="match status" value="3"/>
</dbReference>
<dbReference type="SUPFAM" id="SSF50978">
    <property type="entry name" value="WD40 repeat-like"/>
    <property type="match status" value="1"/>
</dbReference>
<evidence type="ECO:0000256" key="4">
    <source>
        <dbReference type="ARBA" id="ARBA00022574"/>
    </source>
</evidence>
<dbReference type="Proteomes" id="UP000828390">
    <property type="component" value="Unassembled WGS sequence"/>
</dbReference>
<comment type="similarity">
    <text evidence="2">Belongs to the WD repeat DDB2/WDR76 family.</text>
</comment>
<gene>
    <name evidence="6" type="ORF">DPMN_033965</name>
</gene>
<evidence type="ECO:0000256" key="3">
    <source>
        <dbReference type="ARBA" id="ARBA00021234"/>
    </source>
</evidence>
<dbReference type="AlphaFoldDB" id="A0A9D4M6Q1"/>
<evidence type="ECO:0000256" key="2">
    <source>
        <dbReference type="ARBA" id="ARBA00005434"/>
    </source>
</evidence>
<dbReference type="PANTHER" id="PTHR14773:SF0">
    <property type="entry name" value="WD REPEAT-CONTAINING PROTEIN 76"/>
    <property type="match status" value="1"/>
</dbReference>
<dbReference type="InterPro" id="IPR050853">
    <property type="entry name" value="WD_repeat_DNA-damage-binding"/>
</dbReference>
<reference evidence="6" key="1">
    <citation type="journal article" date="2019" name="bioRxiv">
        <title>The Genome of the Zebra Mussel, Dreissena polymorpha: A Resource for Invasive Species Research.</title>
        <authorList>
            <person name="McCartney M.A."/>
            <person name="Auch B."/>
            <person name="Kono T."/>
            <person name="Mallez S."/>
            <person name="Zhang Y."/>
            <person name="Obille A."/>
            <person name="Becker A."/>
            <person name="Abrahante J.E."/>
            <person name="Garbe J."/>
            <person name="Badalamenti J.P."/>
            <person name="Herman A."/>
            <person name="Mangelson H."/>
            <person name="Liachko I."/>
            <person name="Sullivan S."/>
            <person name="Sone E.D."/>
            <person name="Koren S."/>
            <person name="Silverstein K.A.T."/>
            <person name="Beckman K.B."/>
            <person name="Gohl D.M."/>
        </authorList>
    </citation>
    <scope>NUCLEOTIDE SEQUENCE</scope>
    <source>
        <strain evidence="6">Duluth1</strain>
        <tissue evidence="6">Whole animal</tissue>
    </source>
</reference>
<keyword evidence="4" id="KW-0853">WD repeat</keyword>
<dbReference type="Pfam" id="PF00400">
    <property type="entry name" value="WD40"/>
    <property type="match status" value="1"/>
</dbReference>
<dbReference type="EMBL" id="JAIWYP010000002">
    <property type="protein sequence ID" value="KAH3870775.1"/>
    <property type="molecule type" value="Genomic_DNA"/>
</dbReference>
<keyword evidence="5" id="KW-0677">Repeat</keyword>
<evidence type="ECO:0000313" key="7">
    <source>
        <dbReference type="Proteomes" id="UP000828390"/>
    </source>
</evidence>
<dbReference type="FunFam" id="2.130.10.10:FF:000180">
    <property type="entry name" value="WD repeat-containing protein 76"/>
    <property type="match status" value="1"/>
</dbReference>
<evidence type="ECO:0000256" key="1">
    <source>
        <dbReference type="ARBA" id="ARBA00002530"/>
    </source>
</evidence>
<dbReference type="InterPro" id="IPR015943">
    <property type="entry name" value="WD40/YVTN_repeat-like_dom_sf"/>
</dbReference>
<dbReference type="Gene3D" id="2.130.10.10">
    <property type="entry name" value="YVTN repeat-like/Quinoprotein amine dehydrogenase"/>
    <property type="match status" value="1"/>
</dbReference>